<accession>A0AAD7ZVB0</accession>
<reference evidence="2" key="2">
    <citation type="submission" date="2023-05" db="EMBL/GenBank/DDBJ databases">
        <authorList>
            <person name="Fouks B."/>
        </authorList>
    </citation>
    <scope>NUCLEOTIDE SEQUENCE</scope>
    <source>
        <strain evidence="2">Stay&amp;Tobe</strain>
        <tissue evidence="2">Testes</tissue>
    </source>
</reference>
<keyword evidence="1" id="KW-1133">Transmembrane helix</keyword>
<protein>
    <submittedName>
        <fullName evidence="2">Uncharacterized protein</fullName>
    </submittedName>
</protein>
<gene>
    <name evidence="2" type="ORF">L9F63_019010</name>
</gene>
<dbReference type="Proteomes" id="UP001233999">
    <property type="component" value="Unassembled WGS sequence"/>
</dbReference>
<dbReference type="EMBL" id="JASPKZ010006088">
    <property type="protein sequence ID" value="KAJ9587554.1"/>
    <property type="molecule type" value="Genomic_DNA"/>
</dbReference>
<keyword evidence="3" id="KW-1185">Reference proteome</keyword>
<feature type="non-terminal residue" evidence="2">
    <location>
        <position position="173"/>
    </location>
</feature>
<comment type="caution">
    <text evidence="2">The sequence shown here is derived from an EMBL/GenBank/DDBJ whole genome shotgun (WGS) entry which is preliminary data.</text>
</comment>
<keyword evidence="1" id="KW-0812">Transmembrane</keyword>
<feature type="non-terminal residue" evidence="2">
    <location>
        <position position="1"/>
    </location>
</feature>
<feature type="transmembrane region" description="Helical" evidence="1">
    <location>
        <begin position="90"/>
        <end position="107"/>
    </location>
</feature>
<organism evidence="2 3">
    <name type="scientific">Diploptera punctata</name>
    <name type="common">Pacific beetle cockroach</name>
    <dbReference type="NCBI Taxonomy" id="6984"/>
    <lineage>
        <taxon>Eukaryota</taxon>
        <taxon>Metazoa</taxon>
        <taxon>Ecdysozoa</taxon>
        <taxon>Arthropoda</taxon>
        <taxon>Hexapoda</taxon>
        <taxon>Insecta</taxon>
        <taxon>Pterygota</taxon>
        <taxon>Neoptera</taxon>
        <taxon>Polyneoptera</taxon>
        <taxon>Dictyoptera</taxon>
        <taxon>Blattodea</taxon>
        <taxon>Blaberoidea</taxon>
        <taxon>Blaberidae</taxon>
        <taxon>Diplopterinae</taxon>
        <taxon>Diploptera</taxon>
    </lineage>
</organism>
<evidence type="ECO:0000256" key="1">
    <source>
        <dbReference type="SAM" id="Phobius"/>
    </source>
</evidence>
<feature type="transmembrane region" description="Helical" evidence="1">
    <location>
        <begin position="153"/>
        <end position="170"/>
    </location>
</feature>
<feature type="transmembrane region" description="Helical" evidence="1">
    <location>
        <begin position="48"/>
        <end position="69"/>
    </location>
</feature>
<feature type="transmembrane region" description="Helical" evidence="1">
    <location>
        <begin position="25"/>
        <end position="42"/>
    </location>
</feature>
<proteinExistence type="predicted"/>
<sequence length="173" mass="20688">ISSLSDTHYSSDKKLSVFYSSTSDAWLFNIFYGFHIFFYLFIFNYNFLLTVICSSFSLFRINFFYILFLKLMLLFCKDPILQMSSSLDDISAYFCLFLSRIILYFKAKHSFLFWIFVLAFFANTLEINFFFISLCFPNILFSQLLSKDLKIKICLNYHLLILHFFAHILTEKM</sequence>
<evidence type="ECO:0000313" key="3">
    <source>
        <dbReference type="Proteomes" id="UP001233999"/>
    </source>
</evidence>
<keyword evidence="1" id="KW-0472">Membrane</keyword>
<feature type="transmembrane region" description="Helical" evidence="1">
    <location>
        <begin position="113"/>
        <end position="141"/>
    </location>
</feature>
<evidence type="ECO:0000313" key="2">
    <source>
        <dbReference type="EMBL" id="KAJ9587554.1"/>
    </source>
</evidence>
<reference evidence="2" key="1">
    <citation type="journal article" date="2023" name="IScience">
        <title>Live-bearing cockroach genome reveals convergent evolutionary mechanisms linked to viviparity in insects and beyond.</title>
        <authorList>
            <person name="Fouks B."/>
            <person name="Harrison M.C."/>
            <person name="Mikhailova A.A."/>
            <person name="Marchal E."/>
            <person name="English S."/>
            <person name="Carruthers M."/>
            <person name="Jennings E.C."/>
            <person name="Chiamaka E.L."/>
            <person name="Frigard R.A."/>
            <person name="Pippel M."/>
            <person name="Attardo G.M."/>
            <person name="Benoit J.B."/>
            <person name="Bornberg-Bauer E."/>
            <person name="Tobe S.S."/>
        </authorList>
    </citation>
    <scope>NUCLEOTIDE SEQUENCE</scope>
    <source>
        <strain evidence="2">Stay&amp;Tobe</strain>
    </source>
</reference>
<name>A0AAD7ZVB0_DIPPU</name>
<dbReference type="AlphaFoldDB" id="A0AAD7ZVB0"/>